<protein>
    <recommendedName>
        <fullName evidence="4">Flocculation protein FLO11-like</fullName>
    </recommendedName>
</protein>
<sequence length="348" mass="37478">MDSPSSKVVPPASGRYIKSIPRHHSYKCLHRLGEIENLTLPVVSPHTSVVPHVTMGSPIRRSVPLLLSSLTPPPHSTSSVHATTTVVDTSNSPDNTGFMIPDVRGEFSIPTDVPFHRSPSLVCFSEIHGMPVEENVESSTISPFEVPVAATDLSSSTTVHLAPIEQHQQPRSGYPSTLRIVGTSGIEDVSLFYPQLIRKLIVNLPAEVIQLRDSCTLRGGTIRSWPNDGQLPVVSLSIKCGILHKIGIANWISSTHVSTISAALGHFLYLIVAGSMLNVHASLLLHVDVAGSAPKTLSLSHRLFQGAHVPDFPSEFCLALRGYASQFSEAPILVDGLHLSSVTATRVF</sequence>
<proteinExistence type="predicted"/>
<evidence type="ECO:0000313" key="2">
    <source>
        <dbReference type="EMBL" id="KAA0063025.1"/>
    </source>
</evidence>
<organism evidence="2 3">
    <name type="scientific">Cucumis melo var. makuwa</name>
    <name type="common">Oriental melon</name>
    <dbReference type="NCBI Taxonomy" id="1194695"/>
    <lineage>
        <taxon>Eukaryota</taxon>
        <taxon>Viridiplantae</taxon>
        <taxon>Streptophyta</taxon>
        <taxon>Embryophyta</taxon>
        <taxon>Tracheophyta</taxon>
        <taxon>Spermatophyta</taxon>
        <taxon>Magnoliopsida</taxon>
        <taxon>eudicotyledons</taxon>
        <taxon>Gunneridae</taxon>
        <taxon>Pentapetalae</taxon>
        <taxon>rosids</taxon>
        <taxon>fabids</taxon>
        <taxon>Cucurbitales</taxon>
        <taxon>Cucurbitaceae</taxon>
        <taxon>Benincaseae</taxon>
        <taxon>Cucumis</taxon>
    </lineage>
</organism>
<evidence type="ECO:0000256" key="1">
    <source>
        <dbReference type="SAM" id="MobiDB-lite"/>
    </source>
</evidence>
<gene>
    <name evidence="2" type="ORF">E6C27_scaffold468G001310</name>
</gene>
<evidence type="ECO:0008006" key="4">
    <source>
        <dbReference type="Google" id="ProtNLM"/>
    </source>
</evidence>
<feature type="compositionally biased region" description="Low complexity" evidence="1">
    <location>
        <begin position="72"/>
        <end position="90"/>
    </location>
</feature>
<feature type="region of interest" description="Disordered" evidence="1">
    <location>
        <begin position="72"/>
        <end position="94"/>
    </location>
</feature>
<name>A0A5A7VAU6_CUCMM</name>
<evidence type="ECO:0000313" key="3">
    <source>
        <dbReference type="Proteomes" id="UP000321393"/>
    </source>
</evidence>
<dbReference type="EMBL" id="SSTE01003650">
    <property type="protein sequence ID" value="KAA0063025.1"/>
    <property type="molecule type" value="Genomic_DNA"/>
</dbReference>
<accession>A0A5A7VAU6</accession>
<dbReference type="AlphaFoldDB" id="A0A5A7VAU6"/>
<reference evidence="2 3" key="1">
    <citation type="submission" date="2019-08" db="EMBL/GenBank/DDBJ databases">
        <title>Draft genome sequences of two oriental melons (Cucumis melo L. var makuwa).</title>
        <authorList>
            <person name="Kwon S.-Y."/>
        </authorList>
    </citation>
    <scope>NUCLEOTIDE SEQUENCE [LARGE SCALE GENOMIC DNA]</scope>
    <source>
        <strain evidence="3">cv. SW 3</strain>
        <tissue evidence="2">Leaf</tissue>
    </source>
</reference>
<dbReference type="Proteomes" id="UP000321393">
    <property type="component" value="Unassembled WGS sequence"/>
</dbReference>
<comment type="caution">
    <text evidence="2">The sequence shown here is derived from an EMBL/GenBank/DDBJ whole genome shotgun (WGS) entry which is preliminary data.</text>
</comment>